<sequence>MFRIKEYFKNYESLAATVRKFRTKYDRNSDLTLSIVKRAIEKFRQTGSIGDVEHIGRPKTSRSNVNIETVRENVGESQGTLIWGRGQELQISRNSLQRIFIEDLCLHAHKVQLTQELKL</sequence>
<dbReference type="Pfam" id="PF16087">
    <property type="entry name" value="DUF4817"/>
    <property type="match status" value="1"/>
</dbReference>
<dbReference type="EMBL" id="BMAW01049666">
    <property type="protein sequence ID" value="GFS71830.1"/>
    <property type="molecule type" value="Genomic_DNA"/>
</dbReference>
<reference evidence="2" key="1">
    <citation type="submission" date="2020-08" db="EMBL/GenBank/DDBJ databases">
        <title>Multicomponent nature underlies the extraordinary mechanical properties of spider dragline silk.</title>
        <authorList>
            <person name="Kono N."/>
            <person name="Nakamura H."/>
            <person name="Mori M."/>
            <person name="Yoshida Y."/>
            <person name="Ohtoshi R."/>
            <person name="Malay A.D."/>
            <person name="Moran D.A.P."/>
            <person name="Tomita M."/>
            <person name="Numata K."/>
            <person name="Arakawa K."/>
        </authorList>
    </citation>
    <scope>NUCLEOTIDE SEQUENCE</scope>
</reference>
<comment type="caution">
    <text evidence="2">The sequence shown here is derived from an EMBL/GenBank/DDBJ whole genome shotgun (WGS) entry which is preliminary data.</text>
</comment>
<organism evidence="2 3">
    <name type="scientific">Nephila pilipes</name>
    <name type="common">Giant wood spider</name>
    <name type="synonym">Nephila maculata</name>
    <dbReference type="NCBI Taxonomy" id="299642"/>
    <lineage>
        <taxon>Eukaryota</taxon>
        <taxon>Metazoa</taxon>
        <taxon>Ecdysozoa</taxon>
        <taxon>Arthropoda</taxon>
        <taxon>Chelicerata</taxon>
        <taxon>Arachnida</taxon>
        <taxon>Araneae</taxon>
        <taxon>Araneomorphae</taxon>
        <taxon>Entelegynae</taxon>
        <taxon>Araneoidea</taxon>
        <taxon>Nephilidae</taxon>
        <taxon>Nephila</taxon>
    </lineage>
</organism>
<evidence type="ECO:0000313" key="2">
    <source>
        <dbReference type="EMBL" id="GFS71830.1"/>
    </source>
</evidence>
<keyword evidence="3" id="KW-1185">Reference proteome</keyword>
<dbReference type="Proteomes" id="UP000887013">
    <property type="component" value="Unassembled WGS sequence"/>
</dbReference>
<accession>A0A8X6T020</accession>
<name>A0A8X6T020_NEPPI</name>
<dbReference type="InterPro" id="IPR032135">
    <property type="entry name" value="DUF4817"/>
</dbReference>
<proteinExistence type="predicted"/>
<dbReference type="OrthoDB" id="9979538at2759"/>
<evidence type="ECO:0000313" key="3">
    <source>
        <dbReference type="Proteomes" id="UP000887013"/>
    </source>
</evidence>
<gene>
    <name evidence="2" type="primary">ALC56_04051</name>
    <name evidence="2" type="ORF">NPIL_267891</name>
</gene>
<feature type="domain" description="DUF4817" evidence="1">
    <location>
        <begin position="4"/>
        <end position="49"/>
    </location>
</feature>
<protein>
    <submittedName>
        <fullName evidence="2">52 kDa repressor of the inhibitor of the protein kinase</fullName>
    </submittedName>
</protein>
<dbReference type="AlphaFoldDB" id="A0A8X6T020"/>
<evidence type="ECO:0000259" key="1">
    <source>
        <dbReference type="Pfam" id="PF16087"/>
    </source>
</evidence>